<keyword evidence="2" id="KW-1185">Reference proteome</keyword>
<sequence>MSTLFLPPIPFSVLAQSGGVTPTSNLLNDEKGLVWRTANLTGNYIAVQLDGSVIDTVAIVGSNLVAGNTVRIRLGSTQAAVEGSSAAIDVTIGLAAGTADTNEALLFYKLATPAAHSFLRVDFTAASNPDTFLEFSRLVVGKSVICDGVSAGVEFGYDNQTVSSLDREVTKPMWKFTVSGFTEATYWSLWHPLMKVLGDKRGFLFIPDLQSDYVQQQALFCYINSTSKGSATNSDYYMLDIQVQSLL</sequence>
<dbReference type="STRING" id="452662.SJA_C1-08610"/>
<dbReference type="EMBL" id="AP010803">
    <property type="protein sequence ID" value="BAI95695.1"/>
    <property type="molecule type" value="Genomic_DNA"/>
</dbReference>
<dbReference type="GeneID" id="29272520"/>
<dbReference type="Proteomes" id="UP000007753">
    <property type="component" value="Chromosome 1"/>
</dbReference>
<name>D4YZB3_SPHIU</name>
<dbReference type="KEGG" id="sjp:SJA_C1-08610"/>
<gene>
    <name evidence="1" type="ordered locus">SJA_C1-08610</name>
</gene>
<dbReference type="eggNOG" id="ENOG50302Z8">
    <property type="taxonomic scope" value="Bacteria"/>
</dbReference>
<proteinExistence type="predicted"/>
<dbReference type="AlphaFoldDB" id="D4YZB3"/>
<evidence type="ECO:0000313" key="2">
    <source>
        <dbReference type="Proteomes" id="UP000007753"/>
    </source>
</evidence>
<dbReference type="HOGENOM" id="CLU_1123941_0_0_5"/>
<organism evidence="1 2">
    <name type="scientific">Sphingobium indicum (strain DSM 16413 / CCM 7287 / MTCC 6362 / UT26 / NBRC 101211 / UT26S)</name>
    <name type="common">Sphingobium japonicum</name>
    <dbReference type="NCBI Taxonomy" id="452662"/>
    <lineage>
        <taxon>Bacteria</taxon>
        <taxon>Pseudomonadati</taxon>
        <taxon>Pseudomonadota</taxon>
        <taxon>Alphaproteobacteria</taxon>
        <taxon>Sphingomonadales</taxon>
        <taxon>Sphingomonadaceae</taxon>
        <taxon>Sphingobium</taxon>
    </lineage>
</organism>
<protein>
    <submittedName>
        <fullName evidence="1">Uncharacterized protein</fullName>
    </submittedName>
</protein>
<evidence type="ECO:0000313" key="1">
    <source>
        <dbReference type="EMBL" id="BAI95695.1"/>
    </source>
</evidence>
<dbReference type="RefSeq" id="WP_013039350.1">
    <property type="nucleotide sequence ID" value="NC_014006.1"/>
</dbReference>
<accession>D4YZB3</accession>
<reference evidence="1 2" key="1">
    <citation type="journal article" date="2010" name="J. Bacteriol.">
        <title>Complete genome sequence of the representative gamma-hexachlorocyclohexane-degrading bacterium Sphingobium japonicum UT26.</title>
        <authorList>
            <person name="Nagata Y."/>
            <person name="Ohtsubo Y."/>
            <person name="Endo R."/>
            <person name="Ichikawa N."/>
            <person name="Ankai A."/>
            <person name="Oguchi A."/>
            <person name="Fukui S."/>
            <person name="Fujita N."/>
            <person name="Tsuda M."/>
        </authorList>
    </citation>
    <scope>NUCLEOTIDE SEQUENCE [LARGE SCALE GENOMIC DNA]</scope>
    <source>
        <strain evidence="2">DSM 16413 / CCM 7287 / MTCC 6362 / UT26 / NBRC 101211 / UT26S</strain>
    </source>
</reference>